<reference evidence="10" key="1">
    <citation type="submission" date="2011-06" db="EMBL/GenBank/DDBJ databases">
        <authorList>
            <consortium name="US DOE Joint Genome Institute (JGI-PGF)"/>
            <person name="Lucas S."/>
            <person name="Han J."/>
            <person name="Lapidus A."/>
            <person name="Cheng J.-F."/>
            <person name="Goodwin L."/>
            <person name="Pitluck S."/>
            <person name="Peters L."/>
            <person name="Land M.L."/>
            <person name="Hauser L."/>
            <person name="Vogl K."/>
            <person name="Liu Z."/>
            <person name="Overmann J."/>
            <person name="Frigaard N.-U."/>
            <person name="Bryant D.A."/>
            <person name="Woyke T.J."/>
        </authorList>
    </citation>
    <scope>NUCLEOTIDE SEQUENCE [LARGE SCALE GENOMIC DNA]</scope>
    <source>
        <strain evidence="10">970</strain>
    </source>
</reference>
<name>H8YXD3_9GAMM</name>
<keyword evidence="6 7" id="KW-0472">Membrane</keyword>
<keyword evidence="10" id="KW-1185">Reference proteome</keyword>
<feature type="domain" description="Mce/MlaD" evidence="8">
    <location>
        <begin position="172"/>
        <end position="232"/>
    </location>
</feature>
<evidence type="ECO:0000256" key="4">
    <source>
        <dbReference type="ARBA" id="ARBA00022692"/>
    </source>
</evidence>
<evidence type="ECO:0000259" key="8">
    <source>
        <dbReference type="Pfam" id="PF02470"/>
    </source>
</evidence>
<evidence type="ECO:0000256" key="6">
    <source>
        <dbReference type="ARBA" id="ARBA00023136"/>
    </source>
</evidence>
<protein>
    <submittedName>
        <fullName evidence="9">Qaraquat-inducible protein B</fullName>
    </submittedName>
</protein>
<evidence type="ECO:0000256" key="3">
    <source>
        <dbReference type="ARBA" id="ARBA00022519"/>
    </source>
</evidence>
<dbReference type="HOGENOM" id="CLU_018765_3_0_6"/>
<keyword evidence="2" id="KW-1003">Cell membrane</keyword>
<evidence type="ECO:0000313" key="10">
    <source>
        <dbReference type="Proteomes" id="UP000002964"/>
    </source>
</evidence>
<dbReference type="RefSeq" id="WP_009147194.1">
    <property type="nucleotide sequence ID" value="NZ_CP121471.1"/>
</dbReference>
<dbReference type="AlphaFoldDB" id="H8YXD3"/>
<dbReference type="EMBL" id="JH603168">
    <property type="protein sequence ID" value="EIC23109.1"/>
    <property type="molecule type" value="Genomic_DNA"/>
</dbReference>
<dbReference type="Pfam" id="PF02470">
    <property type="entry name" value="MlaD"/>
    <property type="match status" value="3"/>
</dbReference>
<feature type="domain" description="Mce/MlaD" evidence="8">
    <location>
        <begin position="301"/>
        <end position="412"/>
    </location>
</feature>
<dbReference type="eggNOG" id="COG1463">
    <property type="taxonomic scope" value="Bacteria"/>
</dbReference>
<dbReference type="PANTHER" id="PTHR30462">
    <property type="entry name" value="INTERMEMBRANE TRANSPORT PROTEIN PQIB-RELATED"/>
    <property type="match status" value="1"/>
</dbReference>
<dbReference type="GO" id="GO:0005886">
    <property type="term" value="C:plasma membrane"/>
    <property type="evidence" value="ECO:0007669"/>
    <property type="project" value="UniProtKB-SubCell"/>
</dbReference>
<organism evidence="9 10">
    <name type="scientific">Thiorhodovibrio frisius</name>
    <dbReference type="NCBI Taxonomy" id="631362"/>
    <lineage>
        <taxon>Bacteria</taxon>
        <taxon>Pseudomonadati</taxon>
        <taxon>Pseudomonadota</taxon>
        <taxon>Gammaproteobacteria</taxon>
        <taxon>Chromatiales</taxon>
        <taxon>Chromatiaceae</taxon>
        <taxon>Thiorhodovibrio</taxon>
    </lineage>
</organism>
<dbReference type="PANTHER" id="PTHR30462:SF0">
    <property type="entry name" value="INTERMEMBRANE TRANSPORT PROTEIN YEBT"/>
    <property type="match status" value="1"/>
</dbReference>
<keyword evidence="3" id="KW-0997">Cell inner membrane</keyword>
<evidence type="ECO:0000256" key="1">
    <source>
        <dbReference type="ARBA" id="ARBA00004533"/>
    </source>
</evidence>
<dbReference type="STRING" id="631362.Thi970DRAFT_00761"/>
<dbReference type="OrthoDB" id="9806984at2"/>
<dbReference type="InterPro" id="IPR051800">
    <property type="entry name" value="PqiA-PqiB_transport"/>
</dbReference>
<keyword evidence="4 7" id="KW-0812">Transmembrane</keyword>
<dbReference type="InterPro" id="IPR003399">
    <property type="entry name" value="Mce/MlaD"/>
</dbReference>
<gene>
    <name evidence="9" type="ORF">Thi970DRAFT_00761</name>
</gene>
<sequence>MTQPKSQDAQTQSSDAGPALAEARVVKRERLSLVWLVPLVAVVIGAWLAYHAISQRGPTITIEFDSASGLLAGKTKVKFKDVVIGQVTAIALSENLEKVLVTAELTPDSGHYLTHKTRFWVARPRVTPSQITGLETLLSGAYVAIDPVIDGESARHFVGLKDPPVITTSQPGLQFSLRASSLGSLNLGSPVYYRHIQVGQVVNYRLDDDGGGVTIEIFIAEPYHDLVYSNTRFWNASGFDVRMTADGVVVDSESVISMLIGGVGFDTLDTLDDKGTQASDGQYFPLYANRKQAYERAYLNKKRYVLLFDGSVRGLSVNAPVLVRGIQVGQVLDIQLEFDPSRIDFQIPVLIEIEPERVNELDPQGDATLEQTQQPLTTTSDQSLLRAMVANGLRAQLKTGSLLTGQLYVEFDLHPDAPPVEIGQRQGYPVLPTLPTDAEAMATKANRILTEVEAIPFRRIGEDLSAILAGVRTLVDSTQLRDALTQVDQLLDHLVRLSAMADRQLSPELLGLITEAQGSFKNFNAQFAPGAPMSAEALRSLQEFQSVARSVGDLADYLERHPEALLRGKGGVR</sequence>
<proteinExistence type="predicted"/>
<keyword evidence="5 7" id="KW-1133">Transmembrane helix</keyword>
<evidence type="ECO:0000256" key="2">
    <source>
        <dbReference type="ARBA" id="ARBA00022475"/>
    </source>
</evidence>
<evidence type="ECO:0000256" key="7">
    <source>
        <dbReference type="SAM" id="Phobius"/>
    </source>
</evidence>
<reference evidence="9 10" key="2">
    <citation type="submission" date="2011-11" db="EMBL/GenBank/DDBJ databases">
        <authorList>
            <consortium name="US DOE Joint Genome Institute"/>
            <person name="Lucas S."/>
            <person name="Han J."/>
            <person name="Lapidus A."/>
            <person name="Cheng J.-F."/>
            <person name="Goodwin L."/>
            <person name="Pitluck S."/>
            <person name="Peters L."/>
            <person name="Ovchinnikova G."/>
            <person name="Zhang X."/>
            <person name="Detter J.C."/>
            <person name="Han C."/>
            <person name="Tapia R."/>
            <person name="Land M."/>
            <person name="Hauser L."/>
            <person name="Kyrpides N."/>
            <person name="Ivanova N."/>
            <person name="Pagani I."/>
            <person name="Vogl K."/>
            <person name="Liu Z."/>
            <person name="Overmann J."/>
            <person name="Frigaard N.-U."/>
            <person name="Bryant D."/>
            <person name="Woyke T."/>
        </authorList>
    </citation>
    <scope>NUCLEOTIDE SEQUENCE [LARGE SCALE GENOMIC DNA]</scope>
    <source>
        <strain evidence="9 10">970</strain>
    </source>
</reference>
<feature type="transmembrane region" description="Helical" evidence="7">
    <location>
        <begin position="33"/>
        <end position="53"/>
    </location>
</feature>
<feature type="domain" description="Mce/MlaD" evidence="8">
    <location>
        <begin position="56"/>
        <end position="147"/>
    </location>
</feature>
<dbReference type="eggNOG" id="COG3008">
    <property type="taxonomic scope" value="Bacteria"/>
</dbReference>
<comment type="subcellular location">
    <subcellularLocation>
        <location evidence="1">Cell inner membrane</location>
    </subcellularLocation>
</comment>
<dbReference type="Proteomes" id="UP000002964">
    <property type="component" value="Unassembled WGS sequence"/>
</dbReference>
<evidence type="ECO:0000256" key="5">
    <source>
        <dbReference type="ARBA" id="ARBA00022989"/>
    </source>
</evidence>
<accession>H8YXD3</accession>
<evidence type="ECO:0000313" key="9">
    <source>
        <dbReference type="EMBL" id="EIC23109.1"/>
    </source>
</evidence>